<evidence type="ECO:0000313" key="1">
    <source>
        <dbReference type="EMBL" id="GAV98669.1"/>
    </source>
</evidence>
<proteinExistence type="predicted"/>
<evidence type="ECO:0008006" key="3">
    <source>
        <dbReference type="Google" id="ProtNLM"/>
    </source>
</evidence>
<protein>
    <recommendedName>
        <fullName evidence="3">F-box domain-containing protein</fullName>
    </recommendedName>
</protein>
<name>A0A1Q3DUR3_LENED</name>
<dbReference type="Proteomes" id="UP000188533">
    <property type="component" value="Unassembled WGS sequence"/>
</dbReference>
<dbReference type="STRING" id="5353.A0A1Q3DUR3"/>
<gene>
    <name evidence="1" type="ORF">LENED_000059</name>
</gene>
<organism evidence="1 2">
    <name type="scientific">Lentinula edodes</name>
    <name type="common">Shiitake mushroom</name>
    <name type="synonym">Lentinus edodes</name>
    <dbReference type="NCBI Taxonomy" id="5353"/>
    <lineage>
        <taxon>Eukaryota</taxon>
        <taxon>Fungi</taxon>
        <taxon>Dikarya</taxon>
        <taxon>Basidiomycota</taxon>
        <taxon>Agaricomycotina</taxon>
        <taxon>Agaricomycetes</taxon>
        <taxon>Agaricomycetidae</taxon>
        <taxon>Agaricales</taxon>
        <taxon>Marasmiineae</taxon>
        <taxon>Omphalotaceae</taxon>
        <taxon>Lentinula</taxon>
    </lineage>
</organism>
<dbReference type="EMBL" id="BDGU01000001">
    <property type="protein sequence ID" value="GAV98669.1"/>
    <property type="molecule type" value="Genomic_DNA"/>
</dbReference>
<reference evidence="1 2" key="1">
    <citation type="submission" date="2016-08" db="EMBL/GenBank/DDBJ databases">
        <authorList>
            <consortium name="Lentinula edodes genome sequencing consortium"/>
            <person name="Sakamoto Y."/>
            <person name="Nakade K."/>
            <person name="Sato S."/>
            <person name="Yoshida Y."/>
            <person name="Miyazaki K."/>
            <person name="Natsume S."/>
            <person name="Konno N."/>
        </authorList>
    </citation>
    <scope>NUCLEOTIDE SEQUENCE [LARGE SCALE GENOMIC DNA]</scope>
    <source>
        <strain evidence="1 2">NBRC 111202</strain>
    </source>
</reference>
<dbReference type="InterPro" id="IPR036047">
    <property type="entry name" value="F-box-like_dom_sf"/>
</dbReference>
<comment type="caution">
    <text evidence="1">The sequence shown here is derived from an EMBL/GenBank/DDBJ whole genome shotgun (WGS) entry which is preliminary data.</text>
</comment>
<reference evidence="1 2" key="2">
    <citation type="submission" date="2017-02" db="EMBL/GenBank/DDBJ databases">
        <title>A genome survey and senescence transcriptome analysis in Lentinula edodes.</title>
        <authorList>
            <person name="Sakamoto Y."/>
            <person name="Nakade K."/>
            <person name="Sato S."/>
            <person name="Yoshida Y."/>
            <person name="Miyazaki K."/>
            <person name="Natsume S."/>
            <person name="Konno N."/>
        </authorList>
    </citation>
    <scope>NUCLEOTIDE SEQUENCE [LARGE SCALE GENOMIC DNA]</scope>
    <source>
        <strain evidence="1 2">NBRC 111202</strain>
    </source>
</reference>
<dbReference type="AlphaFoldDB" id="A0A1Q3DUR3"/>
<dbReference type="SUPFAM" id="SSF81383">
    <property type="entry name" value="F-box domain"/>
    <property type="match status" value="1"/>
</dbReference>
<sequence>MSESTDIVKVSLPSELQDMIIERMLDLDNAYLLLASLVCRDWRYYSYQKVFSSICFDSHSIPVFASFLDNPFSRPAIFPRVRRLRILGNDRKNIGFDLLRSLGALLARLHVISENITADEDIASLDISMNSSIRHLHLSSPTRIISFVLHDAMQDPRDCCDVSNVQNPMMDMDGIRLFPLGSVRVHELISIVVPMPNEYLGDRIRIYSFSKSKSVQVSGSD</sequence>
<accession>A0A1Q3DUR3</accession>
<evidence type="ECO:0000313" key="2">
    <source>
        <dbReference type="Proteomes" id="UP000188533"/>
    </source>
</evidence>
<keyword evidence="2" id="KW-1185">Reference proteome</keyword>